<name>A0A399JI72_9MICC</name>
<comment type="caution">
    <text evidence="4">The sequence shown here is derived from an EMBL/GenBank/DDBJ whole genome shotgun (WGS) entry which is preliminary data.</text>
</comment>
<protein>
    <submittedName>
        <fullName evidence="4">Fe-S cluster assembly protein SufB</fullName>
    </submittedName>
</protein>
<gene>
    <name evidence="4" type="primary">sufB</name>
    <name evidence="4" type="ORF">DWB68_08675</name>
</gene>
<dbReference type="InterPro" id="IPR010231">
    <property type="entry name" value="SUF_FeS_clus_asmbl_SufB"/>
</dbReference>
<evidence type="ECO:0000259" key="3">
    <source>
        <dbReference type="Pfam" id="PF19295"/>
    </source>
</evidence>
<dbReference type="PANTHER" id="PTHR30508">
    <property type="entry name" value="FES CLUSTER ASSEMBLY PROTEIN SUF"/>
    <property type="match status" value="1"/>
</dbReference>
<comment type="similarity">
    <text evidence="1">Belongs to the iron-sulfur cluster assembly SufBD family.</text>
</comment>
<dbReference type="GO" id="GO:0016226">
    <property type="term" value="P:iron-sulfur cluster assembly"/>
    <property type="evidence" value="ECO:0007669"/>
    <property type="project" value="InterPro"/>
</dbReference>
<dbReference type="SUPFAM" id="SSF101960">
    <property type="entry name" value="Stabilizer of iron transporter SufD"/>
    <property type="match status" value="1"/>
</dbReference>
<dbReference type="InterPro" id="IPR045595">
    <property type="entry name" value="SufBD_N"/>
</dbReference>
<proteinExistence type="inferred from homology"/>
<evidence type="ECO:0000259" key="2">
    <source>
        <dbReference type="Pfam" id="PF01458"/>
    </source>
</evidence>
<dbReference type="RefSeq" id="WP_119424744.1">
    <property type="nucleotide sequence ID" value="NZ_JBHOFJ010000004.1"/>
</dbReference>
<sequence>MTEQMAPSAADPGVIAEILENNPELEGIGNYQYGWADEDAAGAAAKRGVDADVVADISAKKSEPEWMLARRQKALKYFDRKPMPTWGPDLSGIDFDNIKYFVRSTEKLAESWEELPAEIRDTYEKLGIPEAERNRLVAGVAAQYESEVVYHQIREDLEAQGVIFLDTDTALKEHPEIFEEYFGSVIPAGDNKFAALNTAVWSGGSFVYVPKGVHVEIPLQAYFRINTENMGQFERTLIIADEDSYVHYIEGCTAPIYKSDSLHSAVVEIIVKKNARVRYTTIQNWSTNVYNLVTKRAVCEEGATMEWVDGNIGSKVTMKYPAVYLTGEHARGETLSIAFAGAGQHQDTGSKMVHIAPNTSSSIVAKSIARNGGRSGYRGLVQVREGAKGVKNNVVCDALLVDQISRSDTYPYIDVREDDVTMGHEATVSKVSEEQLFYLMARGLAEQEAMALIVRGFVEPIARELPMEYALELNRLIEIQMEGSVG</sequence>
<dbReference type="NCBIfam" id="TIGR01980">
    <property type="entry name" value="sufB"/>
    <property type="match status" value="1"/>
</dbReference>
<evidence type="ECO:0000256" key="1">
    <source>
        <dbReference type="ARBA" id="ARBA00043967"/>
    </source>
</evidence>
<keyword evidence="5" id="KW-1185">Reference proteome</keyword>
<dbReference type="InterPro" id="IPR055346">
    <property type="entry name" value="Fe-S_cluster_assembly_SufBD"/>
</dbReference>
<dbReference type="InterPro" id="IPR037284">
    <property type="entry name" value="SUF_FeS_clus_asmbl_SufBD_sf"/>
</dbReference>
<feature type="domain" description="SUF system FeS cluster assembly SufBD core" evidence="2">
    <location>
        <begin position="223"/>
        <end position="457"/>
    </location>
</feature>
<feature type="domain" description="SUF system FeS cluster assembly SufBD N-terminal" evidence="3">
    <location>
        <begin position="157"/>
        <end position="220"/>
    </location>
</feature>
<organism evidence="4 5">
    <name type="scientific">Galactobacter valiniphilus</name>
    <dbReference type="NCBI Taxonomy" id="2676122"/>
    <lineage>
        <taxon>Bacteria</taxon>
        <taxon>Bacillati</taxon>
        <taxon>Actinomycetota</taxon>
        <taxon>Actinomycetes</taxon>
        <taxon>Micrococcales</taxon>
        <taxon>Micrococcaceae</taxon>
        <taxon>Galactobacter</taxon>
    </lineage>
</organism>
<evidence type="ECO:0000313" key="4">
    <source>
        <dbReference type="EMBL" id="RII42136.1"/>
    </source>
</evidence>
<accession>A0A399JI72</accession>
<evidence type="ECO:0000313" key="5">
    <source>
        <dbReference type="Proteomes" id="UP000265419"/>
    </source>
</evidence>
<dbReference type="Pfam" id="PF01458">
    <property type="entry name" value="SUFBD_core"/>
    <property type="match status" value="1"/>
</dbReference>
<reference evidence="4 5" key="1">
    <citation type="submission" date="2018-07" db="EMBL/GenBank/DDBJ databases">
        <title>Arthrobacter sp. nov., isolated from raw cow's milk with high bacterial count.</title>
        <authorList>
            <person name="Hahne J."/>
            <person name="Isele D."/>
            <person name="Lipski A."/>
        </authorList>
    </citation>
    <scope>NUCLEOTIDE SEQUENCE [LARGE SCALE GENOMIC DNA]</scope>
    <source>
        <strain evidence="4 5">JZ R-35</strain>
    </source>
</reference>
<dbReference type="Proteomes" id="UP000265419">
    <property type="component" value="Unassembled WGS sequence"/>
</dbReference>
<dbReference type="InterPro" id="IPR000825">
    <property type="entry name" value="SUF_FeS_clus_asmbl_SufBD_core"/>
</dbReference>
<dbReference type="PANTHER" id="PTHR30508:SF1">
    <property type="entry name" value="UPF0051 PROTEIN ABCI8, CHLOROPLASTIC-RELATED"/>
    <property type="match status" value="1"/>
</dbReference>
<dbReference type="Pfam" id="PF19295">
    <property type="entry name" value="SufBD_N"/>
    <property type="match status" value="1"/>
</dbReference>
<dbReference type="AlphaFoldDB" id="A0A399JI72"/>
<dbReference type="EMBL" id="QQXK01000015">
    <property type="protein sequence ID" value="RII42136.1"/>
    <property type="molecule type" value="Genomic_DNA"/>
</dbReference>